<gene>
    <name evidence="7" type="ORF">U0035_17690</name>
</gene>
<accession>A0ABZ0W2R8</accession>
<dbReference type="InterPro" id="IPR036249">
    <property type="entry name" value="Thioredoxin-like_sf"/>
</dbReference>
<comment type="subcellular location">
    <subcellularLocation>
        <location evidence="1">Cell envelope</location>
    </subcellularLocation>
</comment>
<keyword evidence="3" id="KW-1015">Disulfide bond</keyword>
<keyword evidence="5" id="KW-0732">Signal</keyword>
<evidence type="ECO:0000313" key="8">
    <source>
        <dbReference type="Proteomes" id="UP001325680"/>
    </source>
</evidence>
<evidence type="ECO:0000256" key="3">
    <source>
        <dbReference type="ARBA" id="ARBA00023157"/>
    </source>
</evidence>
<feature type="signal peptide" evidence="5">
    <location>
        <begin position="1"/>
        <end position="21"/>
    </location>
</feature>
<evidence type="ECO:0000256" key="4">
    <source>
        <dbReference type="ARBA" id="ARBA00023284"/>
    </source>
</evidence>
<evidence type="ECO:0000256" key="1">
    <source>
        <dbReference type="ARBA" id="ARBA00004196"/>
    </source>
</evidence>
<dbReference type="InterPro" id="IPR000866">
    <property type="entry name" value="AhpC/TSA"/>
</dbReference>
<evidence type="ECO:0000256" key="5">
    <source>
        <dbReference type="SAM" id="SignalP"/>
    </source>
</evidence>
<organism evidence="7 8">
    <name type="scientific">Niabella yanshanensis</name>
    <dbReference type="NCBI Taxonomy" id="577386"/>
    <lineage>
        <taxon>Bacteria</taxon>
        <taxon>Pseudomonadati</taxon>
        <taxon>Bacteroidota</taxon>
        <taxon>Chitinophagia</taxon>
        <taxon>Chitinophagales</taxon>
        <taxon>Chitinophagaceae</taxon>
        <taxon>Niabella</taxon>
    </lineage>
</organism>
<evidence type="ECO:0000313" key="7">
    <source>
        <dbReference type="EMBL" id="WQD37506.1"/>
    </source>
</evidence>
<dbReference type="RefSeq" id="WP_114791709.1">
    <property type="nucleotide sequence ID" value="NZ_CP139960.1"/>
</dbReference>
<dbReference type="InterPro" id="IPR025380">
    <property type="entry name" value="DUF4369"/>
</dbReference>
<feature type="chain" id="PRO_5045308849" evidence="5">
    <location>
        <begin position="22"/>
        <end position="387"/>
    </location>
</feature>
<protein>
    <submittedName>
        <fullName evidence="7">TlpA disulfide reductase family protein</fullName>
    </submittedName>
</protein>
<dbReference type="Gene3D" id="3.40.30.10">
    <property type="entry name" value="Glutaredoxin"/>
    <property type="match status" value="1"/>
</dbReference>
<name>A0ABZ0W2R8_9BACT</name>
<keyword evidence="8" id="KW-1185">Reference proteome</keyword>
<dbReference type="SUPFAM" id="SSF52833">
    <property type="entry name" value="Thioredoxin-like"/>
    <property type="match status" value="1"/>
</dbReference>
<dbReference type="InterPro" id="IPR013766">
    <property type="entry name" value="Thioredoxin_domain"/>
</dbReference>
<dbReference type="Pfam" id="PF14289">
    <property type="entry name" value="DUF4369"/>
    <property type="match status" value="1"/>
</dbReference>
<dbReference type="InterPro" id="IPR050553">
    <property type="entry name" value="Thioredoxin_ResA/DsbE_sf"/>
</dbReference>
<keyword evidence="2" id="KW-0201">Cytochrome c-type biogenesis</keyword>
<dbReference type="PROSITE" id="PS51352">
    <property type="entry name" value="THIOREDOXIN_2"/>
    <property type="match status" value="1"/>
</dbReference>
<reference evidence="7 8" key="1">
    <citation type="submission" date="2023-12" db="EMBL/GenBank/DDBJ databases">
        <title>Genome sequencing and assembly of bacterial species from a model synthetic community.</title>
        <authorList>
            <person name="Hogle S.L."/>
        </authorList>
    </citation>
    <scope>NUCLEOTIDE SEQUENCE [LARGE SCALE GENOMIC DNA]</scope>
    <source>
        <strain evidence="7 8">HAMBI_3031</strain>
    </source>
</reference>
<dbReference type="Pfam" id="PF00578">
    <property type="entry name" value="AhpC-TSA"/>
    <property type="match status" value="1"/>
</dbReference>
<dbReference type="PANTHER" id="PTHR42852:SF6">
    <property type="entry name" value="THIOL:DISULFIDE INTERCHANGE PROTEIN DSBE"/>
    <property type="match status" value="1"/>
</dbReference>
<dbReference type="PANTHER" id="PTHR42852">
    <property type="entry name" value="THIOL:DISULFIDE INTERCHANGE PROTEIN DSBE"/>
    <property type="match status" value="1"/>
</dbReference>
<evidence type="ECO:0000256" key="2">
    <source>
        <dbReference type="ARBA" id="ARBA00022748"/>
    </source>
</evidence>
<dbReference type="EMBL" id="CP139960">
    <property type="protein sequence ID" value="WQD37506.1"/>
    <property type="molecule type" value="Genomic_DNA"/>
</dbReference>
<evidence type="ECO:0000259" key="6">
    <source>
        <dbReference type="PROSITE" id="PS51352"/>
    </source>
</evidence>
<feature type="domain" description="Thioredoxin" evidence="6">
    <location>
        <begin position="238"/>
        <end position="381"/>
    </location>
</feature>
<dbReference type="Proteomes" id="UP001325680">
    <property type="component" value="Chromosome"/>
</dbReference>
<keyword evidence="4" id="KW-0676">Redox-active center</keyword>
<dbReference type="CDD" id="cd02966">
    <property type="entry name" value="TlpA_like_family"/>
    <property type="match status" value="1"/>
</dbReference>
<proteinExistence type="predicted"/>
<sequence length="387" mass="42831">MKSIKITLVAMVLTLSATAQKKAFKLEGTAPAGKEGAKVYLDYQIESGSVADSAIIKNGKFSFEGAVDEPAYSRLILDHKNQGKYWIANVGDRLFFYLANENYKIEIKDSVQSARITGSPTQAAFQSYIKEIGGDFMVLIGAAQATMAAIPQNAPDANERAKAVYDSFEQKFEDRRLKEIEFAKRNPGSIFSIDALTDAANKHPLSSLEPIFLALTDEVRSLRGGKALDTRILAEKTIKIGNIAPVFSQADTSGKMVHLADYRGQYVLVDFWASWCKPCRAENPNLKKAYDKYKDKLAVIGVSLDDKDTRDAWIAAIHKDDLPWVHVSDLKGWSNEIALRYGVRAVPQNYLLDKEGKIIASNLRDERLHEVLSDVFAGKTPAADSTE</sequence>